<keyword evidence="4" id="KW-0472">Membrane</keyword>
<dbReference type="PANTHER" id="PTHR13228:SF3">
    <property type="entry name" value="CONSERVED OLIGOMERIC GOLGI COMPLEX SUBUNIT 5"/>
    <property type="match status" value="1"/>
</dbReference>
<dbReference type="PANTHER" id="PTHR13228">
    <property type="entry name" value="CONSERVED OLIGOMERIC GOLGI COMPLEX COMPONENT 5"/>
    <property type="match status" value="1"/>
</dbReference>
<name>T1IMS2_STRMM</name>
<dbReference type="PhylomeDB" id="T1IMS2"/>
<evidence type="ECO:0000256" key="3">
    <source>
        <dbReference type="ARBA" id="ARBA00023034"/>
    </source>
</evidence>
<dbReference type="GO" id="GO:0017119">
    <property type="term" value="C:Golgi transport complex"/>
    <property type="evidence" value="ECO:0007669"/>
    <property type="project" value="InterPro"/>
</dbReference>
<evidence type="ECO:0000256" key="1">
    <source>
        <dbReference type="ARBA" id="ARBA00004395"/>
    </source>
</evidence>
<dbReference type="eggNOG" id="KOG2211">
    <property type="taxonomic scope" value="Eukaryota"/>
</dbReference>
<dbReference type="GO" id="GO:0000139">
    <property type="term" value="C:Golgi membrane"/>
    <property type="evidence" value="ECO:0007669"/>
    <property type="project" value="UniProtKB-SubCell"/>
</dbReference>
<dbReference type="InterPro" id="IPR019465">
    <property type="entry name" value="Cog5"/>
</dbReference>
<evidence type="ECO:0000259" key="5">
    <source>
        <dbReference type="Pfam" id="PF10392"/>
    </source>
</evidence>
<organism evidence="7 8">
    <name type="scientific">Strigamia maritima</name>
    <name type="common">European centipede</name>
    <name type="synonym">Geophilus maritimus</name>
    <dbReference type="NCBI Taxonomy" id="126957"/>
    <lineage>
        <taxon>Eukaryota</taxon>
        <taxon>Metazoa</taxon>
        <taxon>Ecdysozoa</taxon>
        <taxon>Arthropoda</taxon>
        <taxon>Myriapoda</taxon>
        <taxon>Chilopoda</taxon>
        <taxon>Pleurostigmophora</taxon>
        <taxon>Geophilomorpha</taxon>
        <taxon>Linotaeniidae</taxon>
        <taxon>Strigamia</taxon>
    </lineage>
</organism>
<evidence type="ECO:0000259" key="6">
    <source>
        <dbReference type="Pfam" id="PF20649"/>
    </source>
</evidence>
<dbReference type="AlphaFoldDB" id="T1IMS2"/>
<dbReference type="Proteomes" id="UP000014500">
    <property type="component" value="Unassembled WGS sequence"/>
</dbReference>
<dbReference type="Pfam" id="PF10392">
    <property type="entry name" value="COG5_N"/>
    <property type="match status" value="1"/>
</dbReference>
<dbReference type="STRING" id="126957.T1IMS2"/>
<protein>
    <recommendedName>
        <fullName evidence="2">Conserved oligomeric Golgi complex subunit 5</fullName>
    </recommendedName>
</protein>
<evidence type="ECO:0000256" key="2">
    <source>
        <dbReference type="ARBA" id="ARBA00020974"/>
    </source>
</evidence>
<feature type="domain" description="Conserved oligomeric Golgi complex subunit 5 N-terminal" evidence="5">
    <location>
        <begin position="20"/>
        <end position="143"/>
    </location>
</feature>
<dbReference type="OMA" id="MMVEYFE"/>
<dbReference type="InterPro" id="IPR048485">
    <property type="entry name" value="COG5_helical"/>
</dbReference>
<proteinExistence type="predicted"/>
<keyword evidence="3" id="KW-0333">Golgi apparatus</keyword>
<dbReference type="HOGENOM" id="CLU_009839_1_1_1"/>
<sequence length="785" mass="88792">MEMMETSSALGKLEQDDVFSQFLKPEFLVKNFASQSLQGALVSELLPKLASGIALLDKELLNHVSTHYEDLLSQATGIETLEGVLSMMHVRIQNLLSAVERLKMKLFEPYKKISSHTAMLARLQTVCDLLRQIVRVIYLTKRLHGQLQAGPQEITKVAQSLSELDCILKTGNLDGMEAIEKEQQLIRQSRKEVERQAELMLNRGIETPNQSQIAIALQVFHNLGLLERTVRKTIENLQNQLTDAVKDALSLRNLSESKAFKGGPGRSSLPSVGSTVAFRANLWTNMEKLTNQIYLCCSRALHLQKVLVKKRDPLSQICFMEELINVGGDNILPVFWQFVTRILKEEFNNAAIESTAIKQAFEGEYPKLLRNFADLWKKLQHLTSNSQQEMDELSNEFDPELALRSTLHQFEQAYLSRSLSRLFDPINIVFGSEGATPRAEDVNEITRIVSSELGFALVDAELYKTVAKNVAKTVNLFAVKWEQMVCTDGEASQVICPVTPGQKLNVEIVNLLNYFNTQMKLVVSSLVNPPPAACEIILHSLDSTTALMASITHPLIKSIRESIEDVILTMHNEDYSTNSTNSTISAPCSLYMKELEQFIIRAHSQYLCQFEADDFTVTLLHPLAARSIDFLVRHMTQVRPLGSYGKMRLASDLAQMELAISPLCRRVSELGKSYRLLRCLKTLLFQNAEHIQFSPSLPDIIPYSTVLNFLFSKAPNEMLSPHQNAHWSIARYSQWLDEHTEKEALHLIQGTLEAYARSVKERREKEYSSVYPIMLHLLQKGLENK</sequence>
<reference evidence="8" key="1">
    <citation type="submission" date="2011-05" db="EMBL/GenBank/DDBJ databases">
        <authorList>
            <person name="Richards S.R."/>
            <person name="Qu J."/>
            <person name="Jiang H."/>
            <person name="Jhangiani S.N."/>
            <person name="Agravi P."/>
            <person name="Goodspeed R."/>
            <person name="Gross S."/>
            <person name="Mandapat C."/>
            <person name="Jackson L."/>
            <person name="Mathew T."/>
            <person name="Pu L."/>
            <person name="Thornton R."/>
            <person name="Saada N."/>
            <person name="Wilczek-Boney K.B."/>
            <person name="Lee S."/>
            <person name="Kovar C."/>
            <person name="Wu Y."/>
            <person name="Scherer S.E."/>
            <person name="Worley K.C."/>
            <person name="Muzny D.M."/>
            <person name="Gibbs R."/>
        </authorList>
    </citation>
    <scope>NUCLEOTIDE SEQUENCE</scope>
    <source>
        <strain evidence="8">Brora</strain>
    </source>
</reference>
<evidence type="ECO:0000313" key="7">
    <source>
        <dbReference type="EnsemblMetazoa" id="SMAR002285-PA"/>
    </source>
</evidence>
<evidence type="ECO:0000256" key="4">
    <source>
        <dbReference type="ARBA" id="ARBA00023136"/>
    </source>
</evidence>
<keyword evidence="8" id="KW-1185">Reference proteome</keyword>
<feature type="domain" description="Conserved oligomeric Golgi complex subunit 5 helical" evidence="6">
    <location>
        <begin position="173"/>
        <end position="376"/>
    </location>
</feature>
<dbReference type="EMBL" id="JH431094">
    <property type="status" value="NOT_ANNOTATED_CDS"/>
    <property type="molecule type" value="Genomic_DNA"/>
</dbReference>
<dbReference type="GO" id="GO:0006891">
    <property type="term" value="P:intra-Golgi vesicle-mediated transport"/>
    <property type="evidence" value="ECO:0007669"/>
    <property type="project" value="InterPro"/>
</dbReference>
<evidence type="ECO:0000313" key="8">
    <source>
        <dbReference type="Proteomes" id="UP000014500"/>
    </source>
</evidence>
<accession>T1IMS2</accession>
<dbReference type="Pfam" id="PF20649">
    <property type="entry name" value="COG5_C"/>
    <property type="match status" value="1"/>
</dbReference>
<comment type="subcellular location">
    <subcellularLocation>
        <location evidence="1">Golgi apparatus membrane</location>
        <topology evidence="1">Peripheral membrane protein</topology>
    </subcellularLocation>
</comment>
<reference evidence="7" key="2">
    <citation type="submission" date="2015-02" db="UniProtKB">
        <authorList>
            <consortium name="EnsemblMetazoa"/>
        </authorList>
    </citation>
    <scope>IDENTIFICATION</scope>
</reference>
<dbReference type="InterPro" id="IPR049176">
    <property type="entry name" value="COG5_N"/>
</dbReference>
<dbReference type="EnsemblMetazoa" id="SMAR002285-RA">
    <property type="protein sequence ID" value="SMAR002285-PA"/>
    <property type="gene ID" value="SMAR002285"/>
</dbReference>